<organism evidence="1 2">
    <name type="scientific">Salinimicrobium flavum</name>
    <dbReference type="NCBI Taxonomy" id="1737065"/>
    <lineage>
        <taxon>Bacteria</taxon>
        <taxon>Pseudomonadati</taxon>
        <taxon>Bacteroidota</taxon>
        <taxon>Flavobacteriia</taxon>
        <taxon>Flavobacteriales</taxon>
        <taxon>Flavobacteriaceae</taxon>
        <taxon>Salinimicrobium</taxon>
    </lineage>
</organism>
<reference evidence="2" key="1">
    <citation type="journal article" date="2019" name="Int. J. Syst. Evol. Microbiol.">
        <title>The Global Catalogue of Microorganisms (GCM) 10K type strain sequencing project: providing services to taxonomists for standard genome sequencing and annotation.</title>
        <authorList>
            <consortium name="The Broad Institute Genomics Platform"/>
            <consortium name="The Broad Institute Genome Sequencing Center for Infectious Disease"/>
            <person name="Wu L."/>
            <person name="Ma J."/>
        </authorList>
    </citation>
    <scope>NUCLEOTIDE SEQUENCE [LARGE SCALE GENOMIC DNA]</scope>
    <source>
        <strain evidence="2">KCTC 42585</strain>
    </source>
</reference>
<dbReference type="SUPFAM" id="SSF158682">
    <property type="entry name" value="TerB-like"/>
    <property type="match status" value="1"/>
</dbReference>
<keyword evidence="2" id="KW-1185">Reference proteome</keyword>
<sequence length="137" mass="15928">MKEQVNIKTSQAFYQNLGRLFYAIAAADKMVTREEVETVKRLVREQWLDLEGSLDEFGTDAAYQIEIIFDWLDANKPQATSAFENFNQFHKENKDLFTPYINDKILRTSREIASAFRGKNKSELVMLAKLQSLLKNQ</sequence>
<accession>A0ABW5J0T3</accession>
<dbReference type="RefSeq" id="WP_380753995.1">
    <property type="nucleotide sequence ID" value="NZ_JBHULT010000011.1"/>
</dbReference>
<dbReference type="InterPro" id="IPR029024">
    <property type="entry name" value="TerB-like"/>
</dbReference>
<evidence type="ECO:0000313" key="2">
    <source>
        <dbReference type="Proteomes" id="UP001597468"/>
    </source>
</evidence>
<comment type="caution">
    <text evidence="1">The sequence shown here is derived from an EMBL/GenBank/DDBJ whole genome shotgun (WGS) entry which is preliminary data.</text>
</comment>
<evidence type="ECO:0000313" key="1">
    <source>
        <dbReference type="EMBL" id="MFD2518912.1"/>
    </source>
</evidence>
<protein>
    <recommendedName>
        <fullName evidence="3">Tellurite resistance protein TerB</fullName>
    </recommendedName>
</protein>
<dbReference type="Proteomes" id="UP001597468">
    <property type="component" value="Unassembled WGS sequence"/>
</dbReference>
<gene>
    <name evidence="1" type="ORF">ACFSTG_13475</name>
</gene>
<evidence type="ECO:0008006" key="3">
    <source>
        <dbReference type="Google" id="ProtNLM"/>
    </source>
</evidence>
<proteinExistence type="predicted"/>
<dbReference type="EMBL" id="JBHULT010000011">
    <property type="protein sequence ID" value="MFD2518912.1"/>
    <property type="molecule type" value="Genomic_DNA"/>
</dbReference>
<dbReference type="Gene3D" id="1.10.3680.10">
    <property type="entry name" value="TerB-like"/>
    <property type="match status" value="1"/>
</dbReference>
<name>A0ABW5J0T3_9FLAO</name>